<sequence length="135" mass="14732">MSVSNGRGQLRLANCVSPTASGQLRLSQLRLGANCVWPTASGQLRLANCVWPTASEPTASWGQLRLANCVWPTASGQLRLANCVLVTQLARRSWPDAVGPFRVAMTEDIVELVVCTQNGFERMTKEALREHIQAL</sequence>
<evidence type="ECO:0000313" key="2">
    <source>
        <dbReference type="Proteomes" id="UP001620626"/>
    </source>
</evidence>
<reference evidence="1 2" key="1">
    <citation type="submission" date="2024-10" db="EMBL/GenBank/DDBJ databases">
        <authorList>
            <person name="Kim D."/>
        </authorList>
    </citation>
    <scope>NUCLEOTIDE SEQUENCE [LARGE SCALE GENOMIC DNA]</scope>
    <source>
        <strain evidence="1">BH-2024</strain>
    </source>
</reference>
<accession>A0ABD2M0A1</accession>
<dbReference type="Proteomes" id="UP001620626">
    <property type="component" value="Unassembled WGS sequence"/>
</dbReference>
<gene>
    <name evidence="1" type="ORF">niasHT_004548</name>
</gene>
<name>A0ABD2M0A1_9BILA</name>
<dbReference type="EMBL" id="JBICBT010000204">
    <property type="protein sequence ID" value="KAL3120917.1"/>
    <property type="molecule type" value="Genomic_DNA"/>
</dbReference>
<organism evidence="1 2">
    <name type="scientific">Heterodera trifolii</name>
    <dbReference type="NCBI Taxonomy" id="157864"/>
    <lineage>
        <taxon>Eukaryota</taxon>
        <taxon>Metazoa</taxon>
        <taxon>Ecdysozoa</taxon>
        <taxon>Nematoda</taxon>
        <taxon>Chromadorea</taxon>
        <taxon>Rhabditida</taxon>
        <taxon>Tylenchina</taxon>
        <taxon>Tylenchomorpha</taxon>
        <taxon>Tylenchoidea</taxon>
        <taxon>Heteroderidae</taxon>
        <taxon>Heteroderinae</taxon>
        <taxon>Heterodera</taxon>
    </lineage>
</organism>
<dbReference type="AlphaFoldDB" id="A0ABD2M0A1"/>
<evidence type="ECO:0000313" key="1">
    <source>
        <dbReference type="EMBL" id="KAL3120917.1"/>
    </source>
</evidence>
<proteinExistence type="predicted"/>
<protein>
    <submittedName>
        <fullName evidence="1">Uncharacterized protein</fullName>
    </submittedName>
</protein>
<comment type="caution">
    <text evidence="1">The sequence shown here is derived from an EMBL/GenBank/DDBJ whole genome shotgun (WGS) entry which is preliminary data.</text>
</comment>
<keyword evidence="2" id="KW-1185">Reference proteome</keyword>